<keyword evidence="4 6" id="KW-0472">Membrane</keyword>
<dbReference type="GO" id="GO:0015179">
    <property type="term" value="F:L-amino acid transmembrane transporter activity"/>
    <property type="evidence" value="ECO:0007669"/>
    <property type="project" value="TreeGrafter"/>
</dbReference>
<dbReference type="InterPro" id="IPR050598">
    <property type="entry name" value="AminoAcid_Transporter"/>
</dbReference>
<dbReference type="Pfam" id="PF13520">
    <property type="entry name" value="AA_permease_2"/>
    <property type="match status" value="1"/>
</dbReference>
<comment type="caution">
    <text evidence="7">The sequence shown here is derived from an EMBL/GenBank/DDBJ whole genome shotgun (WGS) entry which is preliminary data.</text>
</comment>
<keyword evidence="2 6" id="KW-0812">Transmembrane</keyword>
<dbReference type="EMBL" id="VCHE01000023">
    <property type="protein sequence ID" value="KAB2576544.1"/>
    <property type="molecule type" value="Genomic_DNA"/>
</dbReference>
<feature type="transmembrane region" description="Helical" evidence="6">
    <location>
        <begin position="462"/>
        <end position="479"/>
    </location>
</feature>
<keyword evidence="3 6" id="KW-1133">Transmembrane helix</keyword>
<dbReference type="FunFam" id="1.20.1740.10:FF:000025">
    <property type="entry name" value="High-affinity methionine permease"/>
    <property type="match status" value="1"/>
</dbReference>
<dbReference type="Proteomes" id="UP000325902">
    <property type="component" value="Unassembled WGS sequence"/>
</dbReference>
<organism evidence="7 8">
    <name type="scientific">Lasiodiplodia theobromae</name>
    <dbReference type="NCBI Taxonomy" id="45133"/>
    <lineage>
        <taxon>Eukaryota</taxon>
        <taxon>Fungi</taxon>
        <taxon>Dikarya</taxon>
        <taxon>Ascomycota</taxon>
        <taxon>Pezizomycotina</taxon>
        <taxon>Dothideomycetes</taxon>
        <taxon>Dothideomycetes incertae sedis</taxon>
        <taxon>Botryosphaeriales</taxon>
        <taxon>Botryosphaeriaceae</taxon>
        <taxon>Lasiodiplodia</taxon>
    </lineage>
</organism>
<evidence type="ECO:0000256" key="2">
    <source>
        <dbReference type="ARBA" id="ARBA00022692"/>
    </source>
</evidence>
<feature type="compositionally biased region" description="Basic and acidic residues" evidence="5">
    <location>
        <begin position="1"/>
        <end position="14"/>
    </location>
</feature>
<gene>
    <name evidence="7" type="primary">MUP1_3</name>
    <name evidence="7" type="ORF">DBV05_g4884</name>
</gene>
<dbReference type="GO" id="GO:0016020">
    <property type="term" value="C:membrane"/>
    <property type="evidence" value="ECO:0007669"/>
    <property type="project" value="UniProtKB-SubCell"/>
</dbReference>
<evidence type="ECO:0000256" key="5">
    <source>
        <dbReference type="SAM" id="MobiDB-lite"/>
    </source>
</evidence>
<feature type="region of interest" description="Disordered" evidence="5">
    <location>
        <begin position="1"/>
        <end position="24"/>
    </location>
</feature>
<evidence type="ECO:0000313" key="7">
    <source>
        <dbReference type="EMBL" id="KAB2576544.1"/>
    </source>
</evidence>
<feature type="transmembrane region" description="Helical" evidence="6">
    <location>
        <begin position="344"/>
        <end position="363"/>
    </location>
</feature>
<dbReference type="PANTHER" id="PTHR11785">
    <property type="entry name" value="AMINO ACID TRANSPORTER"/>
    <property type="match status" value="1"/>
</dbReference>
<keyword evidence="8" id="KW-1185">Reference proteome</keyword>
<feature type="transmembrane region" description="Helical" evidence="6">
    <location>
        <begin position="396"/>
        <end position="413"/>
    </location>
</feature>
<dbReference type="OrthoDB" id="5982228at2759"/>
<proteinExistence type="predicted"/>
<feature type="transmembrane region" description="Helical" evidence="6">
    <location>
        <begin position="294"/>
        <end position="315"/>
    </location>
</feature>
<feature type="transmembrane region" description="Helical" evidence="6">
    <location>
        <begin position="66"/>
        <end position="90"/>
    </location>
</feature>
<feature type="transmembrane region" description="Helical" evidence="6">
    <location>
        <begin position="144"/>
        <end position="172"/>
    </location>
</feature>
<feature type="transmembrane region" description="Helical" evidence="6">
    <location>
        <begin position="102"/>
        <end position="124"/>
    </location>
</feature>
<evidence type="ECO:0000256" key="6">
    <source>
        <dbReference type="SAM" id="Phobius"/>
    </source>
</evidence>
<name>A0A5N5DHV7_9PEZI</name>
<evidence type="ECO:0000256" key="1">
    <source>
        <dbReference type="ARBA" id="ARBA00004141"/>
    </source>
</evidence>
<comment type="subcellular location">
    <subcellularLocation>
        <location evidence="1">Membrane</location>
        <topology evidence="1">Multi-pass membrane protein</topology>
    </subcellularLocation>
</comment>
<evidence type="ECO:0000256" key="4">
    <source>
        <dbReference type="ARBA" id="ARBA00023136"/>
    </source>
</evidence>
<sequence length="574" mass="62908">MSLHHDPDDKHIAERVASPSGESAAFKNGSLEYVAEQGGNGSLPTYQEASGAPVESYSPLGYEVKWFTIIFLNIGQMIGTGVFSTPASILSNTGSVGLSLMYWFIGFIISCCALGVYLELASYFPARSGAEVVYLEQAYPRPKYFFPVAFAVQTVILSFSSSNAIVLAQYIFRMTDREGSDWELKGIAVAGYTLAVILLIANNRLALWLSNIIGFIKVATLVFISITGLVCLGGHTSVADPKINFRDAFAGTTSNGNGLANALVKITFAYSGYQNAFNVMNEIKNPVKTIKKSAPLSLLIVAILYMLCNIAYFAAVPKEDIMESKQVAASLFFTAIFGARAAKGLNILVVLSAFGNLVSVLIGQSRVIREIGRQGVLPWPTFWASTRPFGTPIGPYLLKWGMTILMILAPPAGDAFNFVVDLQSYPDSLFLFLMAAGVYLIRRQRARIGVGRSEFRCWDAAVIFYLLVKVFLLVMPWYPPEGGATGGDVSFWYATYCVVGIGIILICGVYYWVWVYLLPRLGGYEMRQRVIQLPDGAITHELLKVKKEDLAKWDDEHDVSGNIKTENGVEPVKV</sequence>
<evidence type="ECO:0000256" key="3">
    <source>
        <dbReference type="ARBA" id="ARBA00022989"/>
    </source>
</evidence>
<feature type="transmembrane region" description="Helical" evidence="6">
    <location>
        <begin position="425"/>
        <end position="441"/>
    </location>
</feature>
<dbReference type="Gene3D" id="1.20.1740.10">
    <property type="entry name" value="Amino acid/polyamine transporter I"/>
    <property type="match status" value="1"/>
</dbReference>
<protein>
    <submittedName>
        <fullName evidence="7">High-affinity methionine permease</fullName>
    </submittedName>
</protein>
<reference evidence="7 8" key="1">
    <citation type="journal article" date="2019" name="Sci. Rep.">
        <title>A multi-omics analysis of the grapevine pathogen Lasiodiplodia theobromae reveals that temperature affects the expression of virulence- and pathogenicity-related genes.</title>
        <authorList>
            <person name="Felix C."/>
            <person name="Meneses R."/>
            <person name="Goncalves M.F.M."/>
            <person name="Tilleman L."/>
            <person name="Duarte A.S."/>
            <person name="Jorrin-Novo J.V."/>
            <person name="Van de Peer Y."/>
            <person name="Deforce D."/>
            <person name="Van Nieuwerburgh F."/>
            <person name="Esteves A.C."/>
            <person name="Alves A."/>
        </authorList>
    </citation>
    <scope>NUCLEOTIDE SEQUENCE [LARGE SCALE GENOMIC DNA]</scope>
    <source>
        <strain evidence="7 8">LA-SOL3</strain>
    </source>
</reference>
<feature type="transmembrane region" description="Helical" evidence="6">
    <location>
        <begin position="184"/>
        <end position="201"/>
    </location>
</feature>
<feature type="transmembrane region" description="Helical" evidence="6">
    <location>
        <begin position="491"/>
        <end position="518"/>
    </location>
</feature>
<accession>A0A5N5DHV7</accession>
<dbReference type="PANTHER" id="PTHR11785:SF353">
    <property type="entry name" value="METHIONINE TRANSPORTER (EUROFUNG)"/>
    <property type="match status" value="1"/>
</dbReference>
<evidence type="ECO:0000313" key="8">
    <source>
        <dbReference type="Proteomes" id="UP000325902"/>
    </source>
</evidence>
<feature type="transmembrane region" description="Helical" evidence="6">
    <location>
        <begin position="207"/>
        <end position="232"/>
    </location>
</feature>
<dbReference type="AlphaFoldDB" id="A0A5N5DHV7"/>
<dbReference type="InterPro" id="IPR002293">
    <property type="entry name" value="AA/rel_permease1"/>
</dbReference>